<evidence type="ECO:0000313" key="6">
    <source>
        <dbReference type="EMBL" id="OAO90271.1"/>
    </source>
</evidence>
<evidence type="ECO:0000256" key="1">
    <source>
        <dbReference type="ARBA" id="ARBA00022723"/>
    </source>
</evidence>
<dbReference type="InterPro" id="IPR004146">
    <property type="entry name" value="DC1"/>
</dbReference>
<comment type="caution">
    <text evidence="6">The sequence shown here is derived from an EMBL/GenBank/DDBJ whole genome shotgun (WGS) entry which is preliminary data.</text>
</comment>
<evidence type="ECO:0000313" key="7">
    <source>
        <dbReference type="Proteomes" id="UP000078284"/>
    </source>
</evidence>
<keyword evidence="2" id="KW-0677">Repeat</keyword>
<dbReference type="ExpressionAtlas" id="A0A178UC68">
    <property type="expression patterns" value="baseline and differential"/>
</dbReference>
<sequence>MSSLGVFLKEEIDGKPFLVFTLAQTKNLTSSSGALAINSGSDNLPLQPLFFCPASRINFQNLNLTEEDKEKFRPFNSSPHFPNTRSGDQQGGSLLDCDQHGICKLPVVPLFWCNNKSPSSDEFMCGACEKIVLSTNYFACLQCQKNFHKECVQSPLEIKHPSHPFHSLRLYSYLKDFKTCFCCKVFNSMVMLYHCTTCDLSMHTVCAMRSIPFVVDHPKSHPHSLTFFPAQASLICSFCATIKKLDPTYICIECVFVIHEHCMGFPHVIRISRHNHHISFTSSLPSGNLSCRACHQQVDNDYGAYSCNKCDAYFVHSKCALNPKVWDGKDLEGVPEEDDMIDDGEPFERIAEGIILHPFHSHQLQLEIFRDYDEKKYCRGCALPIYEGQFYSCMELECHYILHKSCAEAPRMKRYPLFPHPLTLKVATTHDSGRGHFCCSECGRDGNGFFYEYRKEQKIFRLDLRCASIMEPYEYQGHQHPLFLPWYTEEKTPCQVCKYKSYNSKLICMECDYSICLRCATFPYKARYKHDSHFLTICDGKEANDQPDWCEVCECKIEDVKKPGYNKNMQNVEKRFYKCNDCCTTLHIDCLFGGDMYMKPGETEYDYLSFGVYSFEDRNYNWIDVRALLNSSLSRPICVQCMCRCPFPIFFKLKGNGRIYCSVYCLGFARL</sequence>
<feature type="domain" description="Zinc finger PHD-type" evidence="5">
    <location>
        <begin position="235"/>
        <end position="295"/>
    </location>
</feature>
<gene>
    <name evidence="6" type="ordered locus">AXX17_At5g45140</name>
</gene>
<dbReference type="SMART" id="SM00249">
    <property type="entry name" value="PHD"/>
    <property type="match status" value="3"/>
</dbReference>
<dbReference type="InterPro" id="IPR053192">
    <property type="entry name" value="Vacuole_Formation_Reg"/>
</dbReference>
<dbReference type="GO" id="GO:0008270">
    <property type="term" value="F:zinc ion binding"/>
    <property type="evidence" value="ECO:0007669"/>
    <property type="project" value="UniProtKB-KW"/>
</dbReference>
<dbReference type="InterPro" id="IPR054483">
    <property type="entry name" value="DC1-like_CT"/>
</dbReference>
<keyword evidence="3" id="KW-0863">Zinc-finger</keyword>
<keyword evidence="1" id="KW-0479">Metal-binding</keyword>
<evidence type="ECO:0000259" key="5">
    <source>
        <dbReference type="SMART" id="SM00249"/>
    </source>
</evidence>
<proteinExistence type="predicted"/>
<evidence type="ECO:0000256" key="2">
    <source>
        <dbReference type="ARBA" id="ARBA00022737"/>
    </source>
</evidence>
<feature type="domain" description="Zinc finger PHD-type" evidence="5">
    <location>
        <begin position="377"/>
        <end position="443"/>
    </location>
</feature>
<evidence type="ECO:0000256" key="3">
    <source>
        <dbReference type="ARBA" id="ARBA00022771"/>
    </source>
</evidence>
<dbReference type="Pfam" id="PF03107">
    <property type="entry name" value="C1_2"/>
    <property type="match status" value="5"/>
</dbReference>
<organism evidence="6 7">
    <name type="scientific">Arabidopsis thaliana</name>
    <name type="common">Mouse-ear cress</name>
    <dbReference type="NCBI Taxonomy" id="3702"/>
    <lineage>
        <taxon>Eukaryota</taxon>
        <taxon>Viridiplantae</taxon>
        <taxon>Streptophyta</taxon>
        <taxon>Embryophyta</taxon>
        <taxon>Tracheophyta</taxon>
        <taxon>Spermatophyta</taxon>
        <taxon>Magnoliopsida</taxon>
        <taxon>eudicotyledons</taxon>
        <taxon>Gunneridae</taxon>
        <taxon>Pentapetalae</taxon>
        <taxon>rosids</taxon>
        <taxon>malvids</taxon>
        <taxon>Brassicales</taxon>
        <taxon>Brassicaceae</taxon>
        <taxon>Camelineae</taxon>
        <taxon>Arabidopsis</taxon>
    </lineage>
</organism>
<accession>A0A178UC68</accession>
<dbReference type="InterPro" id="IPR013083">
    <property type="entry name" value="Znf_RING/FYVE/PHD"/>
</dbReference>
<feature type="domain" description="Zinc finger PHD-type" evidence="5">
    <location>
        <begin position="124"/>
        <end position="187"/>
    </location>
</feature>
<reference evidence="7" key="1">
    <citation type="journal article" date="2016" name="Proc. Natl. Acad. Sci. U.S.A.">
        <title>Chromosome-level assembly of Arabidopsis thaliana Ler reveals the extent of translocation and inversion polymorphisms.</title>
        <authorList>
            <person name="Zapata L."/>
            <person name="Ding J."/>
            <person name="Willing E.M."/>
            <person name="Hartwig B."/>
            <person name="Bezdan D."/>
            <person name="Jiao W.B."/>
            <person name="Patel V."/>
            <person name="Velikkakam James G."/>
            <person name="Koornneef M."/>
            <person name="Ossowski S."/>
            <person name="Schneeberger K."/>
        </authorList>
    </citation>
    <scope>NUCLEOTIDE SEQUENCE [LARGE SCALE GENOMIC DNA]</scope>
    <source>
        <strain evidence="7">cv. Landsberg erecta</strain>
    </source>
</reference>
<protein>
    <recommendedName>
        <fullName evidence="5">Zinc finger PHD-type domain-containing protein</fullName>
    </recommendedName>
</protein>
<dbReference type="InterPro" id="IPR046349">
    <property type="entry name" value="C1-like_sf"/>
</dbReference>
<dbReference type="AlphaFoldDB" id="A0A178UC68"/>
<dbReference type="SUPFAM" id="SSF57889">
    <property type="entry name" value="Cysteine-rich domain"/>
    <property type="match status" value="5"/>
</dbReference>
<dbReference type="Proteomes" id="UP000078284">
    <property type="component" value="Chromosome 5"/>
</dbReference>
<name>A0A178UC68_ARATH</name>
<keyword evidence="4" id="KW-0862">Zinc</keyword>
<dbReference type="Pfam" id="PF22926">
    <property type="entry name" value="C1-like_CT"/>
    <property type="match status" value="1"/>
</dbReference>
<dbReference type="PANTHER" id="PTHR32410">
    <property type="entry name" value="CYSTEINE/HISTIDINE-RICH C1 DOMAIN FAMILY PROTEIN"/>
    <property type="match status" value="1"/>
</dbReference>
<dbReference type="PANTHER" id="PTHR32410:SF153">
    <property type="entry name" value="CHP-RICH ZINC FINGER PROTEIN-LIKE-RELATED"/>
    <property type="match status" value="1"/>
</dbReference>
<dbReference type="EMBL" id="LUHQ01000005">
    <property type="protein sequence ID" value="OAO90271.1"/>
    <property type="molecule type" value="Genomic_DNA"/>
</dbReference>
<dbReference type="InterPro" id="IPR001965">
    <property type="entry name" value="Znf_PHD"/>
</dbReference>
<dbReference type="Gene3D" id="3.30.40.10">
    <property type="entry name" value="Zinc/RING finger domain, C3HC4 (zinc finger)"/>
    <property type="match status" value="1"/>
</dbReference>
<evidence type="ECO:0000256" key="4">
    <source>
        <dbReference type="ARBA" id="ARBA00022833"/>
    </source>
</evidence>